<feature type="compositionally biased region" description="Basic residues" evidence="1">
    <location>
        <begin position="92"/>
        <end position="105"/>
    </location>
</feature>
<feature type="region of interest" description="Disordered" evidence="1">
    <location>
        <begin position="69"/>
        <end position="113"/>
    </location>
</feature>
<feature type="compositionally biased region" description="Basic and acidic residues" evidence="1">
    <location>
        <begin position="69"/>
        <end position="91"/>
    </location>
</feature>
<gene>
    <name evidence="2" type="ORF">AB1Y20_003829</name>
</gene>
<sequence>MGKLDLSAYTRHYRETLGRRQEFRLRDDVMPSLTDCVSQHGTFLAVGTAAAVMRAELGAELREELRAEFRRPGKYNRNDDGPRANAREQKALRGKSGGKRPRPGRHVWLGDGAPPTSRSNYVWRWHG</sequence>
<evidence type="ECO:0000313" key="3">
    <source>
        <dbReference type="Proteomes" id="UP001515480"/>
    </source>
</evidence>
<dbReference type="EMBL" id="JBGBPQ010000012">
    <property type="protein sequence ID" value="KAL1514742.1"/>
    <property type="molecule type" value="Genomic_DNA"/>
</dbReference>
<organism evidence="2 3">
    <name type="scientific">Prymnesium parvum</name>
    <name type="common">Toxic golden alga</name>
    <dbReference type="NCBI Taxonomy" id="97485"/>
    <lineage>
        <taxon>Eukaryota</taxon>
        <taxon>Haptista</taxon>
        <taxon>Haptophyta</taxon>
        <taxon>Prymnesiophyceae</taxon>
        <taxon>Prymnesiales</taxon>
        <taxon>Prymnesiaceae</taxon>
        <taxon>Prymnesium</taxon>
    </lineage>
</organism>
<evidence type="ECO:0000313" key="2">
    <source>
        <dbReference type="EMBL" id="KAL1514742.1"/>
    </source>
</evidence>
<protein>
    <submittedName>
        <fullName evidence="2">Uncharacterized protein</fullName>
    </submittedName>
</protein>
<evidence type="ECO:0000256" key="1">
    <source>
        <dbReference type="SAM" id="MobiDB-lite"/>
    </source>
</evidence>
<name>A0AB34J8V9_PRYPA</name>
<reference evidence="2 3" key="1">
    <citation type="journal article" date="2024" name="Science">
        <title>Giant polyketide synthase enzymes in the biosynthesis of giant marine polyether toxins.</title>
        <authorList>
            <person name="Fallon T.R."/>
            <person name="Shende V.V."/>
            <person name="Wierzbicki I.H."/>
            <person name="Pendleton A.L."/>
            <person name="Watervoot N.F."/>
            <person name="Auber R.P."/>
            <person name="Gonzalez D.J."/>
            <person name="Wisecaver J.H."/>
            <person name="Moore B.S."/>
        </authorList>
    </citation>
    <scope>NUCLEOTIDE SEQUENCE [LARGE SCALE GENOMIC DNA]</scope>
    <source>
        <strain evidence="2 3">12B1</strain>
    </source>
</reference>
<proteinExistence type="predicted"/>
<dbReference type="AlphaFoldDB" id="A0AB34J8V9"/>
<comment type="caution">
    <text evidence="2">The sequence shown here is derived from an EMBL/GenBank/DDBJ whole genome shotgun (WGS) entry which is preliminary data.</text>
</comment>
<dbReference type="Proteomes" id="UP001515480">
    <property type="component" value="Unassembled WGS sequence"/>
</dbReference>
<keyword evidence="3" id="KW-1185">Reference proteome</keyword>
<accession>A0AB34J8V9</accession>